<dbReference type="InterPro" id="IPR002500">
    <property type="entry name" value="PAPS_reduct_dom"/>
</dbReference>
<dbReference type="HAMAP" id="MF_00344">
    <property type="entry name" value="GMP_synthase"/>
    <property type="match status" value="1"/>
</dbReference>
<dbReference type="GO" id="GO:0005524">
    <property type="term" value="F:ATP binding"/>
    <property type="evidence" value="ECO:0007669"/>
    <property type="project" value="UniProtKB-UniRule"/>
</dbReference>
<dbReference type="Pfam" id="PF00958">
    <property type="entry name" value="GMP_synt_C"/>
    <property type="match status" value="1"/>
</dbReference>
<evidence type="ECO:0000256" key="1">
    <source>
        <dbReference type="ARBA" id="ARBA00002332"/>
    </source>
</evidence>
<feature type="domain" description="GMPS ATP-PPase" evidence="11">
    <location>
        <begin position="191"/>
        <end position="381"/>
    </location>
</feature>
<dbReference type="Proteomes" id="UP000177369">
    <property type="component" value="Unassembled WGS sequence"/>
</dbReference>
<dbReference type="GO" id="GO:0003921">
    <property type="term" value="F:GMP synthase activity"/>
    <property type="evidence" value="ECO:0007669"/>
    <property type="project" value="InterPro"/>
</dbReference>
<dbReference type="Gene3D" id="3.40.50.620">
    <property type="entry name" value="HUPs"/>
    <property type="match status" value="1"/>
</dbReference>
<dbReference type="InterPro" id="IPR004739">
    <property type="entry name" value="GMP_synth_GATase"/>
</dbReference>
<dbReference type="PRINTS" id="PR00096">
    <property type="entry name" value="GATASE"/>
</dbReference>
<evidence type="ECO:0000313" key="13">
    <source>
        <dbReference type="Proteomes" id="UP000177369"/>
    </source>
</evidence>
<reference evidence="12 13" key="1">
    <citation type="journal article" date="2016" name="Nat. Commun.">
        <title>Thousands of microbial genomes shed light on interconnected biogeochemical processes in an aquifer system.</title>
        <authorList>
            <person name="Anantharaman K."/>
            <person name="Brown C.T."/>
            <person name="Hug L.A."/>
            <person name="Sharon I."/>
            <person name="Castelle C.J."/>
            <person name="Probst A.J."/>
            <person name="Thomas B.C."/>
            <person name="Singh A."/>
            <person name="Wilkins M.J."/>
            <person name="Karaoz U."/>
            <person name="Brodie E.L."/>
            <person name="Williams K.H."/>
            <person name="Hubbard S.S."/>
            <person name="Banfield J.F."/>
        </authorList>
    </citation>
    <scope>NUCLEOTIDE SEQUENCE [LARGE SCALE GENOMIC DNA]</scope>
</reference>
<feature type="active site" description="Nucleophile" evidence="9">
    <location>
        <position position="78"/>
    </location>
</feature>
<evidence type="ECO:0000256" key="7">
    <source>
        <dbReference type="ARBA" id="ARBA00022840"/>
    </source>
</evidence>
<evidence type="ECO:0000256" key="2">
    <source>
        <dbReference type="ARBA" id="ARBA00005153"/>
    </source>
</evidence>
<dbReference type="InterPro" id="IPR025777">
    <property type="entry name" value="GMPS_ATP_PPase_dom"/>
</dbReference>
<dbReference type="InterPro" id="IPR014729">
    <property type="entry name" value="Rossmann-like_a/b/a_fold"/>
</dbReference>
<dbReference type="Gene3D" id="3.30.300.10">
    <property type="match status" value="1"/>
</dbReference>
<comment type="subunit">
    <text evidence="9">Homodimer.</text>
</comment>
<proteinExistence type="inferred from homology"/>
<comment type="pathway">
    <text evidence="2 9">Purine metabolism; GMP biosynthesis; GMP from XMP (L-Gln route): step 1/1.</text>
</comment>
<dbReference type="NCBIfam" id="TIGR00884">
    <property type="entry name" value="guaA_Cterm"/>
    <property type="match status" value="1"/>
</dbReference>
<evidence type="ECO:0000256" key="10">
    <source>
        <dbReference type="PROSITE-ProRule" id="PRU00886"/>
    </source>
</evidence>
<keyword evidence="5 9" id="KW-0332">GMP biosynthesis</keyword>
<dbReference type="EMBL" id="MFBD01000007">
    <property type="protein sequence ID" value="OGD89281.1"/>
    <property type="molecule type" value="Genomic_DNA"/>
</dbReference>
<keyword evidence="6 9" id="KW-0658">Purine biosynthesis</keyword>
<organism evidence="12 13">
    <name type="scientific">Candidatus Curtissbacteria bacterium RIFCSPHIGHO2_02_FULL_40_16b</name>
    <dbReference type="NCBI Taxonomy" id="1797714"/>
    <lineage>
        <taxon>Bacteria</taxon>
        <taxon>Candidatus Curtissiibacteriota</taxon>
    </lineage>
</organism>
<dbReference type="SUPFAM" id="SSF52317">
    <property type="entry name" value="Class I glutamine amidotransferase-like"/>
    <property type="match status" value="1"/>
</dbReference>
<dbReference type="EC" id="6.3.5.2" evidence="9"/>
<comment type="function">
    <text evidence="1 9">Catalyzes the synthesis of GMP from XMP.</text>
</comment>
<dbReference type="AlphaFoldDB" id="A0A1F5GBP0"/>
<keyword evidence="3 9" id="KW-0436">Ligase</keyword>
<dbReference type="NCBIfam" id="TIGR00888">
    <property type="entry name" value="guaA_Nterm"/>
    <property type="match status" value="1"/>
</dbReference>
<dbReference type="SUPFAM" id="SSF54810">
    <property type="entry name" value="GMP synthetase C-terminal dimerisation domain"/>
    <property type="match status" value="1"/>
</dbReference>
<sequence>MVGVVNFGGQYAHLIARRIRDLGVKSELILPNIKISELKKLSPDALIFSGSPSSAYDKNAPKIDPKIYDLNLPILGICYGQQLMALQLKGKVSSFKEKQFGKEYLKIQNSPLFSGLSDKETVWFSHGDQVKKLPNNFDVIGSTNNAKIAAMQNLNKSFFGIQFHPEVTHTPKGNQILKNFLFRIARSKKDWDLKKEKPQIIQSLKNQIRKDNVVMAISGGVDSLVAASLLKAAVGSNLYLVFIDTGFLRKYDIADLEEVVKKVKFKKLKIVRAENRFLKALKGVKNPEEKRQKMANLYFEILEEESKKIGNVKFLGQGTIYPDRVESAATSKHADKIKSHHNVTLPHGLKLKIIEPLADFYKDEVRKLGKILKIPQNFLNRHPFPGPGLAIRILGEVTSERLTTIKEADEIFISELKSAGIYNKVGQALVALLPVKSVGVMGDSRTYSYIIALRSIDTEDFMTADWSKIPSEVLEKVSSRIVNEVRGVNRVVYDITQKPPATIEYE</sequence>
<name>A0A1F5GBP0_9BACT</name>
<feature type="active site" evidence="9">
    <location>
        <position position="166"/>
    </location>
</feature>
<feature type="active site" evidence="9">
    <location>
        <position position="164"/>
    </location>
</feature>
<dbReference type="SUPFAM" id="SSF52402">
    <property type="entry name" value="Adenine nucleotide alpha hydrolases-like"/>
    <property type="match status" value="1"/>
</dbReference>
<protein>
    <recommendedName>
        <fullName evidence="9">GMP synthase [glutamine-hydrolyzing]</fullName>
        <ecNumber evidence="9">6.3.5.2</ecNumber>
    </recommendedName>
    <alternativeName>
        <fullName evidence="9">GMP synthetase</fullName>
    </alternativeName>
    <alternativeName>
        <fullName evidence="9">Glutamine amidotransferase</fullName>
    </alternativeName>
</protein>
<gene>
    <name evidence="9" type="primary">guaA</name>
    <name evidence="12" type="ORF">A3D04_03620</name>
</gene>
<evidence type="ECO:0000256" key="3">
    <source>
        <dbReference type="ARBA" id="ARBA00022598"/>
    </source>
</evidence>
<keyword evidence="4 9" id="KW-0547">Nucleotide-binding</keyword>
<feature type="binding site" evidence="10">
    <location>
        <begin position="218"/>
        <end position="224"/>
    </location>
    <ligand>
        <name>ATP</name>
        <dbReference type="ChEBI" id="CHEBI:30616"/>
    </ligand>
</feature>
<dbReference type="FunFam" id="3.30.300.10:FF:000002">
    <property type="entry name" value="GMP synthase [glutamine-hydrolyzing]"/>
    <property type="match status" value="1"/>
</dbReference>
<comment type="catalytic activity">
    <reaction evidence="9">
        <text>XMP + L-glutamine + ATP + H2O = GMP + L-glutamate + AMP + diphosphate + 2 H(+)</text>
        <dbReference type="Rhea" id="RHEA:11680"/>
        <dbReference type="ChEBI" id="CHEBI:15377"/>
        <dbReference type="ChEBI" id="CHEBI:15378"/>
        <dbReference type="ChEBI" id="CHEBI:29985"/>
        <dbReference type="ChEBI" id="CHEBI:30616"/>
        <dbReference type="ChEBI" id="CHEBI:33019"/>
        <dbReference type="ChEBI" id="CHEBI:57464"/>
        <dbReference type="ChEBI" id="CHEBI:58115"/>
        <dbReference type="ChEBI" id="CHEBI:58359"/>
        <dbReference type="ChEBI" id="CHEBI:456215"/>
        <dbReference type="EC" id="6.3.5.2"/>
    </reaction>
</comment>
<dbReference type="PROSITE" id="PS51273">
    <property type="entry name" value="GATASE_TYPE_1"/>
    <property type="match status" value="1"/>
</dbReference>
<evidence type="ECO:0000256" key="6">
    <source>
        <dbReference type="ARBA" id="ARBA00022755"/>
    </source>
</evidence>
<dbReference type="CDD" id="cd01742">
    <property type="entry name" value="GATase1_GMP_Synthase"/>
    <property type="match status" value="1"/>
</dbReference>
<dbReference type="PANTHER" id="PTHR11922:SF2">
    <property type="entry name" value="GMP SYNTHASE [GLUTAMINE-HYDROLYZING]"/>
    <property type="match status" value="1"/>
</dbReference>
<dbReference type="GO" id="GO:0005829">
    <property type="term" value="C:cytosol"/>
    <property type="evidence" value="ECO:0007669"/>
    <property type="project" value="TreeGrafter"/>
</dbReference>
<dbReference type="Gene3D" id="3.40.50.880">
    <property type="match status" value="1"/>
</dbReference>
<evidence type="ECO:0000256" key="8">
    <source>
        <dbReference type="ARBA" id="ARBA00022962"/>
    </source>
</evidence>
<keyword evidence="8 9" id="KW-0315">Glutamine amidotransferase</keyword>
<evidence type="ECO:0000256" key="9">
    <source>
        <dbReference type="HAMAP-Rule" id="MF_00344"/>
    </source>
</evidence>
<dbReference type="InterPro" id="IPR029062">
    <property type="entry name" value="Class_I_gatase-like"/>
</dbReference>
<dbReference type="STRING" id="1797714.A3D04_03620"/>
<evidence type="ECO:0000256" key="5">
    <source>
        <dbReference type="ARBA" id="ARBA00022749"/>
    </source>
</evidence>
<dbReference type="NCBIfam" id="NF000848">
    <property type="entry name" value="PRK00074.1"/>
    <property type="match status" value="1"/>
</dbReference>
<dbReference type="FunFam" id="3.40.50.880:FF:000001">
    <property type="entry name" value="GMP synthase [glutamine-hydrolyzing]"/>
    <property type="match status" value="1"/>
</dbReference>
<keyword evidence="7 9" id="KW-0067">ATP-binding</keyword>
<dbReference type="PROSITE" id="PS51553">
    <property type="entry name" value="GMPS_ATP_PPASE"/>
    <property type="match status" value="1"/>
</dbReference>
<evidence type="ECO:0000259" key="11">
    <source>
        <dbReference type="PROSITE" id="PS51553"/>
    </source>
</evidence>
<dbReference type="PANTHER" id="PTHR11922">
    <property type="entry name" value="GMP SYNTHASE-RELATED"/>
    <property type="match status" value="1"/>
</dbReference>
<dbReference type="CDD" id="cd01997">
    <property type="entry name" value="GMP_synthase_C"/>
    <property type="match status" value="1"/>
</dbReference>
<dbReference type="InterPro" id="IPR022955">
    <property type="entry name" value="GMP_synthase"/>
</dbReference>
<dbReference type="UniPathway" id="UPA00189">
    <property type="reaction ID" value="UER00296"/>
</dbReference>
<dbReference type="InterPro" id="IPR017926">
    <property type="entry name" value="GATASE"/>
</dbReference>
<dbReference type="InterPro" id="IPR001674">
    <property type="entry name" value="GMP_synth_C"/>
</dbReference>
<dbReference type="Pfam" id="PF00117">
    <property type="entry name" value="GATase"/>
    <property type="match status" value="1"/>
</dbReference>
<accession>A0A1F5GBP0</accession>
<evidence type="ECO:0000313" key="12">
    <source>
        <dbReference type="EMBL" id="OGD89281.1"/>
    </source>
</evidence>
<dbReference type="Pfam" id="PF01507">
    <property type="entry name" value="PAPS_reduct"/>
    <property type="match status" value="1"/>
</dbReference>
<comment type="caution">
    <text evidence="12">The sequence shown here is derived from an EMBL/GenBank/DDBJ whole genome shotgun (WGS) entry which is preliminary data.</text>
</comment>
<evidence type="ECO:0000256" key="4">
    <source>
        <dbReference type="ARBA" id="ARBA00022741"/>
    </source>
</evidence>